<feature type="transmembrane region" description="Helical" evidence="10">
    <location>
        <begin position="97"/>
        <end position="118"/>
    </location>
</feature>
<evidence type="ECO:0000313" key="13">
    <source>
        <dbReference type="Proteomes" id="UP001571581"/>
    </source>
</evidence>
<keyword evidence="5" id="KW-0653">Protein transport</keyword>
<proteinExistence type="inferred from homology"/>
<feature type="transmembrane region" description="Helical" evidence="10">
    <location>
        <begin position="31"/>
        <end position="51"/>
    </location>
</feature>
<evidence type="ECO:0000256" key="2">
    <source>
        <dbReference type="ARBA" id="ARBA00022448"/>
    </source>
</evidence>
<feature type="transmembrane region" description="Helical" evidence="10">
    <location>
        <begin position="224"/>
        <end position="241"/>
    </location>
</feature>
<dbReference type="PANTHER" id="PTHR12428">
    <property type="entry name" value="OXA1"/>
    <property type="match status" value="1"/>
</dbReference>
<comment type="subcellular location">
    <subcellularLocation>
        <location evidence="1">Cell membrane</location>
        <topology evidence="1">Multi-pass membrane protein</topology>
    </subcellularLocation>
    <subcellularLocation>
        <location evidence="9">Membrane</location>
        <topology evidence="9">Multi-pass membrane protein</topology>
    </subcellularLocation>
</comment>
<evidence type="ECO:0000259" key="11">
    <source>
        <dbReference type="Pfam" id="PF02096"/>
    </source>
</evidence>
<evidence type="ECO:0000256" key="4">
    <source>
        <dbReference type="ARBA" id="ARBA00022692"/>
    </source>
</evidence>
<evidence type="ECO:0000256" key="3">
    <source>
        <dbReference type="ARBA" id="ARBA00022475"/>
    </source>
</evidence>
<evidence type="ECO:0000256" key="1">
    <source>
        <dbReference type="ARBA" id="ARBA00004651"/>
    </source>
</evidence>
<comment type="caution">
    <text evidence="12">The sequence shown here is derived from an EMBL/GenBank/DDBJ whole genome shotgun (WGS) entry which is preliminary data.</text>
</comment>
<dbReference type="CDD" id="cd20070">
    <property type="entry name" value="5TM_YidC_Alb3"/>
    <property type="match status" value="1"/>
</dbReference>
<evidence type="ECO:0000256" key="7">
    <source>
        <dbReference type="ARBA" id="ARBA00023136"/>
    </source>
</evidence>
<evidence type="ECO:0000256" key="6">
    <source>
        <dbReference type="ARBA" id="ARBA00022989"/>
    </source>
</evidence>
<keyword evidence="8" id="KW-0143">Chaperone</keyword>
<sequence length="256" mass="29411">MFRIKILENTVVFLLEKIADMVGKFGIAGKYGIAIIIITILMRIIVFPLTLKQEKSMKKMRELQPELEKIKEKYKDNPEEYRQKTAELYRESGANPLAGCLPLLIQMPVFVALYWAFIGNTIPSDAKFLWFNLKKPDMFINFTEIFKLGKIIIHFPLMRKPIIINPLALNLLPILNVGVTYIQQKIMTSATSGQESNQQMQTMLYMMPLMMLFIFYNMPSGVTLYYLVSGALSLVQQYFILKGRSDDGKDSIKGTK</sequence>
<dbReference type="EMBL" id="JBGORW010000004">
    <property type="protein sequence ID" value="MFA3799457.1"/>
    <property type="molecule type" value="Genomic_DNA"/>
</dbReference>
<dbReference type="InterPro" id="IPR047196">
    <property type="entry name" value="YidC_ALB_C"/>
</dbReference>
<evidence type="ECO:0000256" key="8">
    <source>
        <dbReference type="ARBA" id="ARBA00023186"/>
    </source>
</evidence>
<accession>A0ABV4S517</accession>
<organism evidence="12 13">
    <name type="scientific">Leptotrichia hongkongensis</name>
    <dbReference type="NCBI Taxonomy" id="554406"/>
    <lineage>
        <taxon>Bacteria</taxon>
        <taxon>Fusobacteriati</taxon>
        <taxon>Fusobacteriota</taxon>
        <taxon>Fusobacteriia</taxon>
        <taxon>Fusobacteriales</taxon>
        <taxon>Leptotrichiaceae</taxon>
        <taxon>Leptotrichia</taxon>
    </lineage>
</organism>
<keyword evidence="3" id="KW-1003">Cell membrane</keyword>
<keyword evidence="13" id="KW-1185">Reference proteome</keyword>
<reference evidence="12 13" key="1">
    <citation type="submission" date="2024-07" db="EMBL/GenBank/DDBJ databases">
        <authorList>
            <person name="Li X.-J."/>
            <person name="Wang X."/>
        </authorList>
    </citation>
    <scope>NUCLEOTIDE SEQUENCE [LARGE SCALE GENOMIC DNA]</scope>
    <source>
        <strain evidence="12 13">DSM 23441</strain>
    </source>
</reference>
<gene>
    <name evidence="12" type="ORF">ACEG17_04570</name>
</gene>
<evidence type="ECO:0000256" key="5">
    <source>
        <dbReference type="ARBA" id="ARBA00022927"/>
    </source>
</evidence>
<evidence type="ECO:0000256" key="10">
    <source>
        <dbReference type="SAM" id="Phobius"/>
    </source>
</evidence>
<keyword evidence="6 10" id="KW-1133">Transmembrane helix</keyword>
<name>A0ABV4S517_9FUSO</name>
<keyword evidence="7 10" id="KW-0472">Membrane</keyword>
<dbReference type="Proteomes" id="UP001571581">
    <property type="component" value="Unassembled WGS sequence"/>
</dbReference>
<dbReference type="RefSeq" id="WP_372582734.1">
    <property type="nucleotide sequence ID" value="NZ_JBGORW010000004.1"/>
</dbReference>
<dbReference type="PANTHER" id="PTHR12428:SF65">
    <property type="entry name" value="CYTOCHROME C OXIDASE ASSEMBLY PROTEIN COX18, MITOCHONDRIAL"/>
    <property type="match status" value="1"/>
</dbReference>
<dbReference type="InterPro" id="IPR001708">
    <property type="entry name" value="YidC/ALB3/OXA1/COX18"/>
</dbReference>
<evidence type="ECO:0000313" key="12">
    <source>
        <dbReference type="EMBL" id="MFA3799457.1"/>
    </source>
</evidence>
<keyword evidence="2" id="KW-0813">Transport</keyword>
<protein>
    <submittedName>
        <fullName evidence="12">YidC/Oxa1 family membrane protein insertase</fullName>
    </submittedName>
</protein>
<dbReference type="PRINTS" id="PR01900">
    <property type="entry name" value="YIDCPROTEIN"/>
</dbReference>
<feature type="domain" description="Membrane insertase YidC/Oxa/ALB C-terminal" evidence="11">
    <location>
        <begin position="31"/>
        <end position="241"/>
    </location>
</feature>
<feature type="transmembrane region" description="Helical" evidence="10">
    <location>
        <begin position="162"/>
        <end position="182"/>
    </location>
</feature>
<dbReference type="Pfam" id="PF02096">
    <property type="entry name" value="60KD_IMP"/>
    <property type="match status" value="1"/>
</dbReference>
<comment type="similarity">
    <text evidence="9">Belongs to the OXA1/ALB3/YidC family.</text>
</comment>
<keyword evidence="4 9" id="KW-0812">Transmembrane</keyword>
<dbReference type="NCBIfam" id="TIGR03592">
    <property type="entry name" value="yidC_oxa1_cterm"/>
    <property type="match status" value="1"/>
</dbReference>
<evidence type="ECO:0000256" key="9">
    <source>
        <dbReference type="RuleBase" id="RU003945"/>
    </source>
</evidence>
<dbReference type="InterPro" id="IPR028055">
    <property type="entry name" value="YidC/Oxa/ALB_C"/>
</dbReference>